<dbReference type="Proteomes" id="UP000297245">
    <property type="component" value="Unassembled WGS sequence"/>
</dbReference>
<dbReference type="InterPro" id="IPR001568">
    <property type="entry name" value="RNase_T2-like"/>
</dbReference>
<dbReference type="GO" id="GO:0003723">
    <property type="term" value="F:RNA binding"/>
    <property type="evidence" value="ECO:0007669"/>
    <property type="project" value="InterPro"/>
</dbReference>
<dbReference type="EMBL" id="ML179037">
    <property type="protein sequence ID" value="THV07622.1"/>
    <property type="molecule type" value="Genomic_DNA"/>
</dbReference>
<dbReference type="SUPFAM" id="SSF55895">
    <property type="entry name" value="Ribonuclease Rh-like"/>
    <property type="match status" value="1"/>
</dbReference>
<dbReference type="InterPro" id="IPR036430">
    <property type="entry name" value="RNase_T2-like_sf"/>
</dbReference>
<dbReference type="EC" id="4.6.1.19" evidence="2"/>
<accession>A0A4S8MWY0</accession>
<dbReference type="PROSITE" id="PS00531">
    <property type="entry name" value="RNASE_T2_2"/>
    <property type="match status" value="1"/>
</dbReference>
<feature type="active site" evidence="4">
    <location>
        <position position="173"/>
    </location>
</feature>
<dbReference type="CDD" id="cd01061">
    <property type="entry name" value="RNase_T2_euk"/>
    <property type="match status" value="1"/>
</dbReference>
<dbReference type="GO" id="GO:0033897">
    <property type="term" value="F:ribonuclease T2 activity"/>
    <property type="evidence" value="ECO:0007669"/>
    <property type="project" value="UniProtKB-EC"/>
</dbReference>
<dbReference type="InterPro" id="IPR033697">
    <property type="entry name" value="Ribonuclease_T2_eukaryotic"/>
</dbReference>
<dbReference type="OrthoDB" id="435754at2759"/>
<keyword evidence="6" id="KW-0732">Signal</keyword>
<feature type="active site" evidence="4">
    <location>
        <position position="177"/>
    </location>
</feature>
<dbReference type="InterPro" id="IPR033130">
    <property type="entry name" value="RNase_T2_His_AS_2"/>
</dbReference>
<dbReference type="PROSITE" id="PS00530">
    <property type="entry name" value="RNASE_T2_1"/>
    <property type="match status" value="1"/>
</dbReference>
<proteinExistence type="inferred from homology"/>
<feature type="signal peptide" evidence="6">
    <location>
        <begin position="1"/>
        <end position="20"/>
    </location>
</feature>
<evidence type="ECO:0000256" key="1">
    <source>
        <dbReference type="ARBA" id="ARBA00007469"/>
    </source>
</evidence>
<protein>
    <recommendedName>
        <fullName evidence="2">ribonuclease T2</fullName>
        <ecNumber evidence="2">4.6.1.19</ecNumber>
    </recommendedName>
</protein>
<evidence type="ECO:0000313" key="8">
    <source>
        <dbReference type="Proteomes" id="UP000297245"/>
    </source>
</evidence>
<keyword evidence="8" id="KW-1185">Reference proteome</keyword>
<dbReference type="Pfam" id="PF00445">
    <property type="entry name" value="Ribonuclease_T2"/>
    <property type="match status" value="1"/>
</dbReference>
<dbReference type="Gene3D" id="3.90.730.10">
    <property type="entry name" value="Ribonuclease T2-like"/>
    <property type="match status" value="1"/>
</dbReference>
<reference evidence="7 8" key="1">
    <citation type="journal article" date="2019" name="Nat. Ecol. Evol.">
        <title>Megaphylogeny resolves global patterns of mushroom evolution.</title>
        <authorList>
            <person name="Varga T."/>
            <person name="Krizsan K."/>
            <person name="Foldi C."/>
            <person name="Dima B."/>
            <person name="Sanchez-Garcia M."/>
            <person name="Sanchez-Ramirez S."/>
            <person name="Szollosi G.J."/>
            <person name="Szarkandi J.G."/>
            <person name="Papp V."/>
            <person name="Albert L."/>
            <person name="Andreopoulos W."/>
            <person name="Angelini C."/>
            <person name="Antonin V."/>
            <person name="Barry K.W."/>
            <person name="Bougher N.L."/>
            <person name="Buchanan P."/>
            <person name="Buyck B."/>
            <person name="Bense V."/>
            <person name="Catcheside P."/>
            <person name="Chovatia M."/>
            <person name="Cooper J."/>
            <person name="Damon W."/>
            <person name="Desjardin D."/>
            <person name="Finy P."/>
            <person name="Geml J."/>
            <person name="Haridas S."/>
            <person name="Hughes K."/>
            <person name="Justo A."/>
            <person name="Karasinski D."/>
            <person name="Kautmanova I."/>
            <person name="Kiss B."/>
            <person name="Kocsube S."/>
            <person name="Kotiranta H."/>
            <person name="LaButti K.M."/>
            <person name="Lechner B.E."/>
            <person name="Liimatainen K."/>
            <person name="Lipzen A."/>
            <person name="Lukacs Z."/>
            <person name="Mihaltcheva S."/>
            <person name="Morgado L.N."/>
            <person name="Niskanen T."/>
            <person name="Noordeloos M.E."/>
            <person name="Ohm R.A."/>
            <person name="Ortiz-Santana B."/>
            <person name="Ovrebo C."/>
            <person name="Racz N."/>
            <person name="Riley R."/>
            <person name="Savchenko A."/>
            <person name="Shiryaev A."/>
            <person name="Soop K."/>
            <person name="Spirin V."/>
            <person name="Szebenyi C."/>
            <person name="Tomsovsky M."/>
            <person name="Tulloss R.E."/>
            <person name="Uehling J."/>
            <person name="Grigoriev I.V."/>
            <person name="Vagvolgyi C."/>
            <person name="Papp T."/>
            <person name="Martin F.M."/>
            <person name="Miettinen O."/>
            <person name="Hibbett D.S."/>
            <person name="Nagy L.G."/>
        </authorList>
    </citation>
    <scope>NUCLEOTIDE SEQUENCE [LARGE SCALE GENOMIC DNA]</scope>
    <source>
        <strain evidence="7 8">CBS 962.96</strain>
    </source>
</reference>
<dbReference type="GO" id="GO:0005576">
    <property type="term" value="C:extracellular region"/>
    <property type="evidence" value="ECO:0007669"/>
    <property type="project" value="TreeGrafter"/>
</dbReference>
<name>A0A4S8MWY0_DENBC</name>
<evidence type="ECO:0000256" key="6">
    <source>
        <dbReference type="SAM" id="SignalP"/>
    </source>
</evidence>
<evidence type="ECO:0000313" key="7">
    <source>
        <dbReference type="EMBL" id="THV07622.1"/>
    </source>
</evidence>
<comment type="similarity">
    <text evidence="1 5">Belongs to the RNase T2 family.</text>
</comment>
<organism evidence="7 8">
    <name type="scientific">Dendrothele bispora (strain CBS 962.96)</name>
    <dbReference type="NCBI Taxonomy" id="1314807"/>
    <lineage>
        <taxon>Eukaryota</taxon>
        <taxon>Fungi</taxon>
        <taxon>Dikarya</taxon>
        <taxon>Basidiomycota</taxon>
        <taxon>Agaricomycotina</taxon>
        <taxon>Agaricomycetes</taxon>
        <taxon>Agaricomycetidae</taxon>
        <taxon>Agaricales</taxon>
        <taxon>Agaricales incertae sedis</taxon>
        <taxon>Dendrothele</taxon>
    </lineage>
</organism>
<evidence type="ECO:0000256" key="2">
    <source>
        <dbReference type="ARBA" id="ARBA00012571"/>
    </source>
</evidence>
<dbReference type="AlphaFoldDB" id="A0A4S8MWY0"/>
<feature type="active site" evidence="4">
    <location>
        <position position="95"/>
    </location>
</feature>
<dbReference type="PANTHER" id="PTHR11240">
    <property type="entry name" value="RIBONUCLEASE T2"/>
    <property type="match status" value="1"/>
</dbReference>
<feature type="chain" id="PRO_5020969387" description="ribonuclease T2" evidence="6">
    <location>
        <begin position="21"/>
        <end position="313"/>
    </location>
</feature>
<keyword evidence="3" id="KW-1015">Disulfide bond</keyword>
<sequence>MFVVSLYVSVLLVLPSLAEADLVSRKQAPVFSSIPDLSTCVSQPSFFSCENTTVIENTCCSPTPGGLVLQTQFWSTWTGLESRGQLLPKDSWTIHGLWPDNCDGSFESYCDLSRQFDPAPSPATLEDGTVIPPWTGPGIDTFVKAFGRDDLLDFMEKYWINQGAPNVDFWGHEFSKHATCTSTFDVSCYGPSYKEHEDVVNFFDAVIRAFKQYPTFDMLAAVGIVPSNTTGYSLAQIQQALVSQTGALPFLGCTNHTILSEVWYFNHVFGTEQYGAYKHLDTTTASTCSTNQTIWYYERASSSEREVRKHHRH</sequence>
<evidence type="ECO:0000256" key="4">
    <source>
        <dbReference type="PIRSR" id="PIRSR633697-1"/>
    </source>
</evidence>
<evidence type="ECO:0000256" key="5">
    <source>
        <dbReference type="RuleBase" id="RU004328"/>
    </source>
</evidence>
<dbReference type="GO" id="GO:0006401">
    <property type="term" value="P:RNA catabolic process"/>
    <property type="evidence" value="ECO:0007669"/>
    <property type="project" value="TreeGrafter"/>
</dbReference>
<dbReference type="PANTHER" id="PTHR11240:SF17">
    <property type="entry name" value="RIBONUCLEASE T2"/>
    <property type="match status" value="1"/>
</dbReference>
<gene>
    <name evidence="7" type="ORF">K435DRAFT_959693</name>
</gene>
<evidence type="ECO:0000256" key="3">
    <source>
        <dbReference type="ARBA" id="ARBA00023157"/>
    </source>
</evidence>
<dbReference type="InterPro" id="IPR018188">
    <property type="entry name" value="RNase_T2_His_AS_1"/>
</dbReference>